<sequence length="44" mass="5151">MVACHGLGLNFVLALKMSCFFIYILRCFPHNAILKTWTLFKLLY</sequence>
<protein>
    <submittedName>
        <fullName evidence="2">Uncharacterized protein</fullName>
    </submittedName>
</protein>
<evidence type="ECO:0000256" key="1">
    <source>
        <dbReference type="SAM" id="Phobius"/>
    </source>
</evidence>
<name>A0A0E9WU48_ANGAN</name>
<evidence type="ECO:0000313" key="2">
    <source>
        <dbReference type="EMBL" id="JAH93907.1"/>
    </source>
</evidence>
<proteinExistence type="predicted"/>
<dbReference type="EMBL" id="GBXM01014670">
    <property type="protein sequence ID" value="JAH93907.1"/>
    <property type="molecule type" value="Transcribed_RNA"/>
</dbReference>
<keyword evidence="1" id="KW-1133">Transmembrane helix</keyword>
<reference evidence="2" key="2">
    <citation type="journal article" date="2015" name="Fish Shellfish Immunol.">
        <title>Early steps in the European eel (Anguilla anguilla)-Vibrio vulnificus interaction in the gills: Role of the RtxA13 toxin.</title>
        <authorList>
            <person name="Callol A."/>
            <person name="Pajuelo D."/>
            <person name="Ebbesson L."/>
            <person name="Teles M."/>
            <person name="MacKenzie S."/>
            <person name="Amaro C."/>
        </authorList>
    </citation>
    <scope>NUCLEOTIDE SEQUENCE</scope>
</reference>
<organism evidence="2">
    <name type="scientific">Anguilla anguilla</name>
    <name type="common">European freshwater eel</name>
    <name type="synonym">Muraena anguilla</name>
    <dbReference type="NCBI Taxonomy" id="7936"/>
    <lineage>
        <taxon>Eukaryota</taxon>
        <taxon>Metazoa</taxon>
        <taxon>Chordata</taxon>
        <taxon>Craniata</taxon>
        <taxon>Vertebrata</taxon>
        <taxon>Euteleostomi</taxon>
        <taxon>Actinopterygii</taxon>
        <taxon>Neopterygii</taxon>
        <taxon>Teleostei</taxon>
        <taxon>Anguilliformes</taxon>
        <taxon>Anguillidae</taxon>
        <taxon>Anguilla</taxon>
    </lineage>
</organism>
<keyword evidence="1" id="KW-0472">Membrane</keyword>
<accession>A0A0E9WU48</accession>
<feature type="transmembrane region" description="Helical" evidence="1">
    <location>
        <begin position="6"/>
        <end position="25"/>
    </location>
</feature>
<reference evidence="2" key="1">
    <citation type="submission" date="2014-11" db="EMBL/GenBank/DDBJ databases">
        <authorList>
            <person name="Amaro Gonzalez C."/>
        </authorList>
    </citation>
    <scope>NUCLEOTIDE SEQUENCE</scope>
</reference>
<dbReference type="AlphaFoldDB" id="A0A0E9WU48"/>
<keyword evidence="1" id="KW-0812">Transmembrane</keyword>